<dbReference type="CDD" id="cd01879">
    <property type="entry name" value="FeoB"/>
    <property type="match status" value="1"/>
</dbReference>
<dbReference type="PANTHER" id="PTHR43185:SF1">
    <property type="entry name" value="FE(2+) TRANSPORTER FEOB"/>
    <property type="match status" value="1"/>
</dbReference>
<dbReference type="GO" id="GO:0005525">
    <property type="term" value="F:GTP binding"/>
    <property type="evidence" value="ECO:0007669"/>
    <property type="project" value="InterPro"/>
</dbReference>
<dbReference type="Gene3D" id="3.40.50.300">
    <property type="entry name" value="P-loop containing nucleotide triphosphate hydrolases"/>
    <property type="match status" value="1"/>
</dbReference>
<dbReference type="AlphaFoldDB" id="A0A382PJC4"/>
<reference evidence="3" key="1">
    <citation type="submission" date="2018-05" db="EMBL/GenBank/DDBJ databases">
        <authorList>
            <person name="Lanie J.A."/>
            <person name="Ng W.-L."/>
            <person name="Kazmierczak K.M."/>
            <person name="Andrzejewski T.M."/>
            <person name="Davidsen T.M."/>
            <person name="Wayne K.J."/>
            <person name="Tettelin H."/>
            <person name="Glass J.I."/>
            <person name="Rusch D."/>
            <person name="Podicherti R."/>
            <person name="Tsui H.-C.T."/>
            <person name="Winkler M.E."/>
        </authorList>
    </citation>
    <scope>NUCLEOTIDE SEQUENCE</scope>
</reference>
<dbReference type="SUPFAM" id="SSF52540">
    <property type="entry name" value="P-loop containing nucleoside triphosphate hydrolases"/>
    <property type="match status" value="1"/>
</dbReference>
<evidence type="ECO:0000259" key="2">
    <source>
        <dbReference type="PROSITE" id="PS51711"/>
    </source>
</evidence>
<feature type="transmembrane region" description="Helical" evidence="1">
    <location>
        <begin position="295"/>
        <end position="314"/>
    </location>
</feature>
<sequence>VKNNFKFSLLGNPNCGKTSVFNLLTGLNQKVSNYPGITVEKKISQITIENHKIIFEDYPGSYSIQPQSLDEKIVHDAIFKWVDNSNNNKPDGIIYVADVTNLRRNLYFLSQLLILDIPIIVLLNMYDIADSESIVNVNKLKRELNIYEMMSFSASKRIGLKKLKKTISKLVASDYKSNHNSLELSNENQSLLYPLTRCIKDNFKVSNSSSEFLSLTLLSSISYFNYLPCNNDVKELILSEKKNVLDKVDQSMHQNLETLESDLRYGYIDEMLDASSYKDSEKIENKTISENIDSVLTHAFFGPLIYVGILYFIFQSIFNYASVPMNFIDG</sequence>
<organism evidence="3">
    <name type="scientific">marine metagenome</name>
    <dbReference type="NCBI Taxonomy" id="408172"/>
    <lineage>
        <taxon>unclassified sequences</taxon>
        <taxon>metagenomes</taxon>
        <taxon>ecological metagenomes</taxon>
    </lineage>
</organism>
<keyword evidence="1" id="KW-0812">Transmembrane</keyword>
<dbReference type="InterPro" id="IPR030389">
    <property type="entry name" value="G_FEOB_dom"/>
</dbReference>
<dbReference type="GO" id="GO:0005886">
    <property type="term" value="C:plasma membrane"/>
    <property type="evidence" value="ECO:0007669"/>
    <property type="project" value="TreeGrafter"/>
</dbReference>
<feature type="non-terminal residue" evidence="3">
    <location>
        <position position="1"/>
    </location>
</feature>
<keyword evidence="1" id="KW-0472">Membrane</keyword>
<dbReference type="InterPro" id="IPR027417">
    <property type="entry name" value="P-loop_NTPase"/>
</dbReference>
<feature type="non-terminal residue" evidence="3">
    <location>
        <position position="330"/>
    </location>
</feature>
<dbReference type="PROSITE" id="PS51711">
    <property type="entry name" value="G_FEOB"/>
    <property type="match status" value="1"/>
</dbReference>
<proteinExistence type="predicted"/>
<dbReference type="PANTHER" id="PTHR43185">
    <property type="entry name" value="FERROUS IRON TRANSPORT PROTEIN B"/>
    <property type="match status" value="1"/>
</dbReference>
<accession>A0A382PJC4</accession>
<evidence type="ECO:0000313" key="3">
    <source>
        <dbReference type="EMBL" id="SVC72880.1"/>
    </source>
</evidence>
<dbReference type="GO" id="GO:0015093">
    <property type="term" value="F:ferrous iron transmembrane transporter activity"/>
    <property type="evidence" value="ECO:0007669"/>
    <property type="project" value="TreeGrafter"/>
</dbReference>
<gene>
    <name evidence="3" type="ORF">METZ01_LOCUS325734</name>
</gene>
<dbReference type="InterPro" id="IPR050860">
    <property type="entry name" value="FeoB_GTPase"/>
</dbReference>
<protein>
    <recommendedName>
        <fullName evidence="2">FeoB-type G domain-containing protein</fullName>
    </recommendedName>
</protein>
<keyword evidence="1" id="KW-1133">Transmembrane helix</keyword>
<name>A0A382PJC4_9ZZZZ</name>
<feature type="domain" description="FeoB-type G" evidence="2">
    <location>
        <begin position="4"/>
        <end position="173"/>
    </location>
</feature>
<dbReference type="EMBL" id="UINC01107478">
    <property type="protein sequence ID" value="SVC72880.1"/>
    <property type="molecule type" value="Genomic_DNA"/>
</dbReference>
<dbReference type="Pfam" id="PF02421">
    <property type="entry name" value="FeoB_N"/>
    <property type="match status" value="1"/>
</dbReference>
<evidence type="ECO:0000256" key="1">
    <source>
        <dbReference type="SAM" id="Phobius"/>
    </source>
</evidence>